<dbReference type="Pfam" id="PF01915">
    <property type="entry name" value="Glyco_hydro_3_C"/>
    <property type="match status" value="1"/>
</dbReference>
<dbReference type="PRINTS" id="PR00133">
    <property type="entry name" value="GLHYDRLASE3"/>
</dbReference>
<dbReference type="PANTHER" id="PTHR30620">
    <property type="entry name" value="PERIPLASMIC BETA-GLUCOSIDASE-RELATED"/>
    <property type="match status" value="1"/>
</dbReference>
<dbReference type="SUPFAM" id="SSF52279">
    <property type="entry name" value="Beta-D-glucan exohydrolase, C-terminal domain"/>
    <property type="match status" value="1"/>
</dbReference>
<dbReference type="PANTHER" id="PTHR30620:SF123">
    <property type="entry name" value="BETA-XYLOSIDASE"/>
    <property type="match status" value="1"/>
</dbReference>
<reference evidence="5 6" key="1">
    <citation type="submission" date="2018-07" db="EMBL/GenBank/DDBJ databases">
        <title>Desertimonas flava gen. nov. sp. nov.</title>
        <authorList>
            <person name="Liu S."/>
        </authorList>
    </citation>
    <scope>NUCLEOTIDE SEQUENCE [LARGE SCALE GENOMIC DNA]</scope>
    <source>
        <strain evidence="5 6">16Sb5-5</strain>
    </source>
</reference>
<feature type="domain" description="Glycoside hydrolase family 3 C-terminal" evidence="4">
    <location>
        <begin position="421"/>
        <end position="622"/>
    </location>
</feature>
<dbReference type="InterPro" id="IPR036881">
    <property type="entry name" value="Glyco_hydro_3_C_sf"/>
</dbReference>
<dbReference type="InterPro" id="IPR051915">
    <property type="entry name" value="Cellulose_Degrad_GH3"/>
</dbReference>
<dbReference type="AlphaFoldDB" id="A0A367YQ07"/>
<feature type="region of interest" description="Disordered" evidence="2">
    <location>
        <begin position="743"/>
        <end position="765"/>
    </location>
</feature>
<evidence type="ECO:0000259" key="3">
    <source>
        <dbReference type="Pfam" id="PF00933"/>
    </source>
</evidence>
<dbReference type="RefSeq" id="WP_114128251.1">
    <property type="nucleotide sequence ID" value="NZ_QOUI01000017.1"/>
</dbReference>
<evidence type="ECO:0000256" key="2">
    <source>
        <dbReference type="SAM" id="MobiDB-lite"/>
    </source>
</evidence>
<dbReference type="Pfam" id="PF00933">
    <property type="entry name" value="Glyco_hydro_3"/>
    <property type="match status" value="1"/>
</dbReference>
<keyword evidence="6" id="KW-1185">Reference proteome</keyword>
<protein>
    <submittedName>
        <fullName evidence="5">Beta-glucosidase</fullName>
    </submittedName>
</protein>
<gene>
    <name evidence="5" type="ORF">DT076_18890</name>
</gene>
<dbReference type="InterPro" id="IPR017853">
    <property type="entry name" value="GH"/>
</dbReference>
<keyword evidence="1" id="KW-0378">Hydrolase</keyword>
<dbReference type="EMBL" id="QOUI01000017">
    <property type="protein sequence ID" value="RCK67924.1"/>
    <property type="molecule type" value="Genomic_DNA"/>
</dbReference>
<proteinExistence type="predicted"/>
<dbReference type="Gene3D" id="3.20.20.300">
    <property type="entry name" value="Glycoside hydrolase, family 3, N-terminal domain"/>
    <property type="match status" value="1"/>
</dbReference>
<dbReference type="GO" id="GO:0008422">
    <property type="term" value="F:beta-glucosidase activity"/>
    <property type="evidence" value="ECO:0007669"/>
    <property type="project" value="TreeGrafter"/>
</dbReference>
<dbReference type="GO" id="GO:0009251">
    <property type="term" value="P:glucan catabolic process"/>
    <property type="evidence" value="ECO:0007669"/>
    <property type="project" value="TreeGrafter"/>
</dbReference>
<dbReference type="InterPro" id="IPR036962">
    <property type="entry name" value="Glyco_hydro_3_N_sf"/>
</dbReference>
<dbReference type="InterPro" id="IPR002772">
    <property type="entry name" value="Glyco_hydro_3_C"/>
</dbReference>
<organism evidence="5 6">
    <name type="scientific">Desertihabitans brevis</name>
    <dbReference type="NCBI Taxonomy" id="2268447"/>
    <lineage>
        <taxon>Bacteria</taxon>
        <taxon>Bacillati</taxon>
        <taxon>Actinomycetota</taxon>
        <taxon>Actinomycetes</taxon>
        <taxon>Propionibacteriales</taxon>
        <taxon>Propionibacteriaceae</taxon>
        <taxon>Desertihabitans</taxon>
    </lineage>
</organism>
<dbReference type="Gene3D" id="3.40.50.1700">
    <property type="entry name" value="Glycoside hydrolase family 3 C-terminal domain"/>
    <property type="match status" value="1"/>
</dbReference>
<dbReference type="SUPFAM" id="SSF51445">
    <property type="entry name" value="(Trans)glycosidases"/>
    <property type="match status" value="1"/>
</dbReference>
<evidence type="ECO:0000313" key="5">
    <source>
        <dbReference type="EMBL" id="RCK67924.1"/>
    </source>
</evidence>
<dbReference type="Proteomes" id="UP000252770">
    <property type="component" value="Unassembled WGS sequence"/>
</dbReference>
<evidence type="ECO:0000313" key="6">
    <source>
        <dbReference type="Proteomes" id="UP000252770"/>
    </source>
</evidence>
<evidence type="ECO:0000256" key="1">
    <source>
        <dbReference type="ARBA" id="ARBA00022801"/>
    </source>
</evidence>
<name>A0A367YQ07_9ACTN</name>
<sequence length="765" mass="80095">MNDPTTTAAGIDAAVEAVLDRLDTRQRIGQLNQRLFGWHCVRRTGPARAPRYELTDTFAEEVARWDGLGALYGLFRADAWSGRTWDDGILPEHAAEVAGQVVDAVRAASPTGTGPLLVEEAPHGHQALGGTLLPTNLALAAGWDPGLVEECAAAVARELRSAGVHIALVSALDLLRDPRWGRSEECFGESPLLAAELTAAVVRGMQGPDRERVADGTGLAVVLKHLAGQGEGTGGRNGHPAVIGPYDLAEIHLPPVEAGVAAGALGMMAAYNDIDGVPCCANPELLTTLLRDRWGFDGVVMADGHAVDRLVTMTGSEPAAAALSLASGVDLSLWDRSYARLEEAVEQDPTLLAAVETACRRVLRLKARLGLLDGAGHLRPTRDDRATVRLSRRAADRALVLLDDDPARPLRGLPDDLAAGGRLVVTGAHADLTTSLLGDYVPPLPEGTDGSVLAGLRERLGDRVEHLPPRPDADDLLDPAVLAGLGPQDTVVAVVGGTSHRSTGTGFADNGALQRTAGGLAPELLPTAGEGVDRADLALPGRQEELLETLAGTAARVVAVVVCGRPHALDRVVAAAGSTLVAFYPGPEGGRTVAATLLGDQPPTGRLPATFPRAGAVLPVHDDDRLPAEGVYTDVPDPVLAGLGTACVPFPLTRRGLSAELDEDGAGVRVRGTVHNPHPLEVEDVLQLFATRRGGPRWPRRAELVAFTRVRVPAGAETAVELRVPARRVLPDGPGETALWWCPPGGGSRRPDDPADVVTLARPAR</sequence>
<comment type="caution">
    <text evidence="5">The sequence shown here is derived from an EMBL/GenBank/DDBJ whole genome shotgun (WGS) entry which is preliminary data.</text>
</comment>
<accession>A0A367YQ07</accession>
<evidence type="ECO:0000259" key="4">
    <source>
        <dbReference type="Pfam" id="PF01915"/>
    </source>
</evidence>
<dbReference type="InterPro" id="IPR001764">
    <property type="entry name" value="Glyco_hydro_3_N"/>
</dbReference>
<feature type="domain" description="Glycoside hydrolase family 3 N-terminal" evidence="3">
    <location>
        <begin position="102"/>
        <end position="365"/>
    </location>
</feature>